<accession>A0AAW3FIS1</accession>
<comment type="caution">
    <text evidence="2">The sequence shown here is derived from an EMBL/GenBank/DDBJ whole genome shotgun (WGS) entry which is preliminary data.</text>
</comment>
<feature type="transmembrane region" description="Helical" evidence="1">
    <location>
        <begin position="45"/>
        <end position="67"/>
    </location>
</feature>
<dbReference type="AlphaFoldDB" id="A0AAW3FIS1"/>
<evidence type="ECO:0000256" key="1">
    <source>
        <dbReference type="SAM" id="Phobius"/>
    </source>
</evidence>
<dbReference type="Proteomes" id="UP000029533">
    <property type="component" value="Unassembled WGS sequence"/>
</dbReference>
<feature type="transmembrane region" description="Helical" evidence="1">
    <location>
        <begin position="20"/>
        <end position="39"/>
    </location>
</feature>
<keyword evidence="1" id="KW-1133">Transmembrane helix</keyword>
<evidence type="ECO:0000313" key="3">
    <source>
        <dbReference type="Proteomes" id="UP000029533"/>
    </source>
</evidence>
<organism evidence="2 3">
    <name type="scientific">Prevotella histicola JCM 15637 = DNF00424</name>
    <dbReference type="NCBI Taxonomy" id="1236504"/>
    <lineage>
        <taxon>Bacteria</taxon>
        <taxon>Pseudomonadati</taxon>
        <taxon>Bacteroidota</taxon>
        <taxon>Bacteroidia</taxon>
        <taxon>Bacteroidales</taxon>
        <taxon>Prevotellaceae</taxon>
        <taxon>Prevotella</taxon>
    </lineage>
</organism>
<gene>
    <name evidence="2" type="ORF">HMPREF2132_02500</name>
</gene>
<proteinExistence type="predicted"/>
<protein>
    <submittedName>
        <fullName evidence="2">Uncharacterized protein</fullName>
    </submittedName>
</protein>
<dbReference type="RefSeq" id="WP_036868822.1">
    <property type="nucleotide sequence ID" value="NZ_JRNJ01000034.1"/>
</dbReference>
<evidence type="ECO:0000313" key="2">
    <source>
        <dbReference type="EMBL" id="KGF29298.1"/>
    </source>
</evidence>
<keyword evidence="1" id="KW-0472">Membrane</keyword>
<dbReference type="EMBL" id="JRNJ01000034">
    <property type="protein sequence ID" value="KGF29298.1"/>
    <property type="molecule type" value="Genomic_DNA"/>
</dbReference>
<keyword evidence="1" id="KW-0812">Transmembrane</keyword>
<reference evidence="2 3" key="1">
    <citation type="submission" date="2014-07" db="EMBL/GenBank/DDBJ databases">
        <authorList>
            <person name="McCorrison J."/>
            <person name="Sanka R."/>
            <person name="Torralba M."/>
            <person name="Gillis M."/>
            <person name="Haft D.H."/>
            <person name="Methe B."/>
            <person name="Sutton G."/>
            <person name="Nelson K.E."/>
        </authorList>
    </citation>
    <scope>NUCLEOTIDE SEQUENCE [LARGE SCALE GENOMIC DNA]</scope>
    <source>
        <strain evidence="2 3">DNF00424</strain>
    </source>
</reference>
<sequence length="227" mass="26679">MWKWQWKWLKEHIQRRELSIVMVIHLGSMLLCGLIYVLLPDDVHLRWGLTYGLIWVALLSPIALMIAARKSRRKVVIRLYSALIGIALWLLAVFLQLIGGDIFLPATCFCKDGDYLVRREFDFFDINRIGIYKVWGPIERRVSSYRYSCPDSIKVYESLNAIVLYCPPYIVEDPFPRDTIGPVRVIEQLYDSPMNPKQMKEVEQLAHKLNLELGYTLKDYKLENKRQ</sequence>
<feature type="transmembrane region" description="Helical" evidence="1">
    <location>
        <begin position="79"/>
        <end position="99"/>
    </location>
</feature>
<name>A0AAW3FIS1_9BACT</name>